<evidence type="ECO:0000256" key="2">
    <source>
        <dbReference type="SAM" id="MobiDB-lite"/>
    </source>
</evidence>
<proteinExistence type="predicted"/>
<feature type="region of interest" description="Disordered" evidence="2">
    <location>
        <begin position="1"/>
        <end position="74"/>
    </location>
</feature>
<dbReference type="EMBL" id="BRZM01000020">
    <property type="protein sequence ID" value="GLD54982.1"/>
    <property type="molecule type" value="Genomic_DNA"/>
</dbReference>
<dbReference type="Proteomes" id="UP001279410">
    <property type="component" value="Unassembled WGS sequence"/>
</dbReference>
<feature type="region of interest" description="Disordered" evidence="2">
    <location>
        <begin position="163"/>
        <end position="190"/>
    </location>
</feature>
<feature type="coiled-coil region" evidence="1">
    <location>
        <begin position="493"/>
        <end position="520"/>
    </location>
</feature>
<feature type="compositionally biased region" description="Polar residues" evidence="2">
    <location>
        <begin position="53"/>
        <end position="74"/>
    </location>
</feature>
<keyword evidence="1" id="KW-0175">Coiled coil</keyword>
<protein>
    <submittedName>
        <fullName evidence="3">Uncharacterized protein</fullName>
    </submittedName>
</protein>
<feature type="region of interest" description="Disordered" evidence="2">
    <location>
        <begin position="344"/>
        <end position="367"/>
    </location>
</feature>
<accession>A0AAD3MJC6</accession>
<evidence type="ECO:0000256" key="1">
    <source>
        <dbReference type="SAM" id="Coils"/>
    </source>
</evidence>
<feature type="compositionally biased region" description="Acidic residues" evidence="2">
    <location>
        <begin position="29"/>
        <end position="46"/>
    </location>
</feature>
<sequence>MSEFISLEFLPPSEEKKQTDLDQTSYQDEISEDLTFEDQTSEDQTSDQDRIINQDQTSEDQITNQDQTSNQDQPTDLLTQQAALMLFLEEKVLTDLKEEEDPNPAMLSSFIGSLEDREWRSLQDRMVELISQTHLAQVSERIIRVVSQLVLQLLAPALKVQLQPEDHPPRVPPSEIEEDKHQSDDSRPSAVLRPVARDLQKYLEINEETLVRSLGSSASQLSVRSMLGDVVKQLNQSLFLLAAQSQDNAESEGSEVTSAAMKLLAVAGETLAALKDEAVNQDQDIDAISEKATEEVMFAIADTMNSCQDQGRKSTRILQDLAAKISEQRSASSHRQLSSFSISLKSNSDNQPEQPEQPGVHVKPYPFHVSPEKINGDLSEFRGSCHQVLRGLLAKLLALTSPWSFSMMTGPHRSSLPTLDSAASDILDVVVKSVKKLCQKKRSMFQLRRHKTKVKEKRVNSTATELKAALQEKLGDFLTCHKDTVEEQKNSNMEKAKRIVSALLSNMREKTAECEDMQQEQRSRVQVMTCAVRTLLQQVDTYRDDRDGSTLIKLEDLISEDKLSIFSQLLTSSLSRLWSGPISPAEQVHLFCDAAVKHLLRLFVLPPLSWGMGRVIQVQSSKLTTSRLAESTQLYDDIISQYAQLMSDQAISGVSRLSTALWLQLEVDALQDVLQTDDDTPKQKQKKRRNVIHFFQKLPRKLRNKWRTLRDRMDENIIDGDSDDEEEGLDPSELRWRRRIVHFLQDYIVEPFLLYQPMQWQRMALYRI</sequence>
<reference evidence="3" key="1">
    <citation type="submission" date="2022-08" db="EMBL/GenBank/DDBJ databases">
        <title>Genome sequencing of akame (Lates japonicus).</title>
        <authorList>
            <person name="Hashiguchi Y."/>
            <person name="Takahashi H."/>
        </authorList>
    </citation>
    <scope>NUCLEOTIDE SEQUENCE</scope>
    <source>
        <strain evidence="3">Kochi</strain>
    </source>
</reference>
<organism evidence="3 4">
    <name type="scientific">Lates japonicus</name>
    <name type="common">Japanese lates</name>
    <dbReference type="NCBI Taxonomy" id="270547"/>
    <lineage>
        <taxon>Eukaryota</taxon>
        <taxon>Metazoa</taxon>
        <taxon>Chordata</taxon>
        <taxon>Craniata</taxon>
        <taxon>Vertebrata</taxon>
        <taxon>Euteleostomi</taxon>
        <taxon>Actinopterygii</taxon>
        <taxon>Neopterygii</taxon>
        <taxon>Teleostei</taxon>
        <taxon>Neoteleostei</taxon>
        <taxon>Acanthomorphata</taxon>
        <taxon>Carangaria</taxon>
        <taxon>Carangaria incertae sedis</taxon>
        <taxon>Centropomidae</taxon>
        <taxon>Lates</taxon>
    </lineage>
</organism>
<gene>
    <name evidence="3" type="ORF">AKAME5_000753500</name>
</gene>
<evidence type="ECO:0000313" key="4">
    <source>
        <dbReference type="Proteomes" id="UP001279410"/>
    </source>
</evidence>
<name>A0AAD3MJC6_LATJO</name>
<comment type="caution">
    <text evidence="3">The sequence shown here is derived from an EMBL/GenBank/DDBJ whole genome shotgun (WGS) entry which is preliminary data.</text>
</comment>
<evidence type="ECO:0000313" key="3">
    <source>
        <dbReference type="EMBL" id="GLD54982.1"/>
    </source>
</evidence>
<feature type="compositionally biased region" description="Basic and acidic residues" evidence="2">
    <location>
        <begin position="178"/>
        <end position="187"/>
    </location>
</feature>
<keyword evidence="4" id="KW-1185">Reference proteome</keyword>
<dbReference type="AlphaFoldDB" id="A0AAD3MJC6"/>